<dbReference type="Pfam" id="PF01841">
    <property type="entry name" value="Transglut_core"/>
    <property type="match status" value="1"/>
</dbReference>
<dbReference type="EMBL" id="CP147246">
    <property type="protein sequence ID" value="WYJ93061.1"/>
    <property type="molecule type" value="Genomic_DNA"/>
</dbReference>
<gene>
    <name evidence="3" type="ORF">A5889_000540</name>
    <name evidence="2" type="ORF">A5889_001236</name>
</gene>
<dbReference type="RefSeq" id="WP_087640330.1">
    <property type="nucleotide sequence ID" value="NZ_CP147246.1"/>
</dbReference>
<organism evidence="2">
    <name type="scientific">Candidatus Enterococcus dunnyi</name>
    <dbReference type="NCBI Taxonomy" id="1834192"/>
    <lineage>
        <taxon>Bacteria</taxon>
        <taxon>Bacillati</taxon>
        <taxon>Bacillota</taxon>
        <taxon>Bacilli</taxon>
        <taxon>Lactobacillales</taxon>
        <taxon>Enterococcaceae</taxon>
        <taxon>Enterococcus</taxon>
    </lineage>
</organism>
<dbReference type="PANTHER" id="PTHR38339:SF1">
    <property type="entry name" value="TRANSGLUTAMINASE-LIKE DOMAIN-CONTAINING PROTEIN"/>
    <property type="match status" value="1"/>
</dbReference>
<accession>A0A200JG37</accession>
<dbReference type="InterPro" id="IPR002931">
    <property type="entry name" value="Transglutaminase-like"/>
</dbReference>
<dbReference type="OrthoDB" id="9804872at2"/>
<dbReference type="Proteomes" id="UP000196151">
    <property type="component" value="Chromosome"/>
</dbReference>
<proteinExistence type="predicted"/>
<reference evidence="3" key="3">
    <citation type="submission" date="2024-03" db="EMBL/GenBank/DDBJ databases">
        <title>The Genome Sequence of Enterococcus sp. DIV0238c.</title>
        <authorList>
            <consortium name="The Broad Institute Genomics Platform"/>
            <consortium name="The Broad Institute Microbial Omics Core"/>
            <consortium name="The Broad Institute Genomic Center for Infectious Diseases"/>
            <person name="Earl A."/>
            <person name="Manson A."/>
            <person name="Gilmore M."/>
            <person name="Schwartman J."/>
            <person name="Shea T."/>
            <person name="Abouelleil A."/>
            <person name="Cao P."/>
            <person name="Chapman S."/>
            <person name="Cusick C."/>
            <person name="Young S."/>
            <person name="Neafsey D."/>
            <person name="Nusbaum C."/>
            <person name="Birren B."/>
        </authorList>
    </citation>
    <scope>NUCLEOTIDE SEQUENCE</scope>
    <source>
        <strain evidence="3">9D6_DIV0238</strain>
    </source>
</reference>
<evidence type="ECO:0000313" key="2">
    <source>
        <dbReference type="EMBL" id="OUZ35760.1"/>
    </source>
</evidence>
<reference evidence="2" key="1">
    <citation type="submission" date="2017-05" db="EMBL/GenBank/DDBJ databases">
        <title>The Genome Sequence of Enterococcus sp. 9D6_DIV0238.</title>
        <authorList>
            <consortium name="The Broad Institute Genomics Platform"/>
            <consortium name="The Broad Institute Genomic Center for Infectious Diseases"/>
            <person name="Earl A."/>
            <person name="Manson A."/>
            <person name="Schwartman J."/>
            <person name="Gilmore M."/>
            <person name="Abouelleil A."/>
            <person name="Cao P."/>
            <person name="Chapman S."/>
            <person name="Cusick C."/>
            <person name="Shea T."/>
            <person name="Young S."/>
            <person name="Neafsey D."/>
            <person name="Nusbaum C."/>
            <person name="Birren B."/>
        </authorList>
    </citation>
    <scope>NUCLEOTIDE SEQUENCE [LARGE SCALE GENOMIC DNA]</scope>
    <source>
        <strain evidence="2">9D6_DIV0238</strain>
    </source>
</reference>
<dbReference type="SUPFAM" id="SSF54001">
    <property type="entry name" value="Cysteine proteinases"/>
    <property type="match status" value="1"/>
</dbReference>
<dbReference type="SMART" id="SM00460">
    <property type="entry name" value="TGc"/>
    <property type="match status" value="1"/>
</dbReference>
<feature type="domain" description="Transglutaminase-like" evidence="1">
    <location>
        <begin position="316"/>
        <end position="377"/>
    </location>
</feature>
<reference evidence="3" key="2">
    <citation type="submission" date="2017-05" db="EMBL/GenBank/DDBJ databases">
        <authorList>
            <consortium name="The Broad Institute Genomics Platform"/>
            <consortium name="The Broad Institute Genomic Center for Infectious Diseases"/>
            <person name="Earl A."/>
            <person name="Manson A."/>
            <person name="Schwartman J."/>
            <person name="Gilmore M."/>
            <person name="Abouelleil A."/>
            <person name="Cao P."/>
            <person name="Chapman S."/>
            <person name="Cusick C."/>
            <person name="Shea T."/>
            <person name="Young S."/>
            <person name="Neafsey D."/>
            <person name="Nusbaum C."/>
            <person name="Birren B."/>
        </authorList>
    </citation>
    <scope>NUCLEOTIDE SEQUENCE</scope>
    <source>
        <strain evidence="3">9D6_DIV0238</strain>
    </source>
</reference>
<dbReference type="PANTHER" id="PTHR38339">
    <property type="entry name" value="TRANSGLUTAMINASE DOMAIN PROTEIN"/>
    <property type="match status" value="1"/>
</dbReference>
<name>A0A200JG37_9ENTE</name>
<evidence type="ECO:0000259" key="1">
    <source>
        <dbReference type="SMART" id="SM00460"/>
    </source>
</evidence>
<dbReference type="InterPro" id="IPR038765">
    <property type="entry name" value="Papain-like_cys_pep_sf"/>
</dbReference>
<sequence length="458" mass="53727">MYYDLKYMSVPLPEDIIKLKNYGDFTGAEKMIEHLLAKEIPQALRKRLEIEQDIIRIVGINEYPFDFEEANKMMKEAFSNYQEQELTDLKETGKVDWLFIDGNVHFQRRFLMNLIKTQADYEARLLVKEDSEVDRLRKQELTQNIQLMKENGGRTVKIHLKASIQVKKEYERPGEKVRVYLPLPKSCKQASEIEILNTTPEATFIAPEEEAQRTVFFETTLEEDQVFSVEYSYINHVDYVELDPDKAIIEQPDFELSEQLPHIRFTPYLEQLLEEILAGETNPIKKARKIYDFITTKVNYSFMREYFTIDNISEYAAVNLKGDCGVQAILFITLCRMAKIPAKWQSGLYVSQYYTGCHDWAQFYVAPYGWIFADLSFGGGAKRAGDEERWNYYFGNLDIFRMPANSEIQTDFNPSKQFLRADPIDNQRGEFEYENQGLPYAYLDVKQELIKMEELVNK</sequence>
<protein>
    <recommendedName>
        <fullName evidence="1">Transglutaminase-like domain-containing protein</fullName>
    </recommendedName>
</protein>
<evidence type="ECO:0000313" key="4">
    <source>
        <dbReference type="Proteomes" id="UP000196151"/>
    </source>
</evidence>
<dbReference type="AlphaFoldDB" id="A0A200JG37"/>
<evidence type="ECO:0000313" key="3">
    <source>
        <dbReference type="EMBL" id="WYJ93061.1"/>
    </source>
</evidence>
<keyword evidence="4" id="KW-1185">Reference proteome</keyword>
<dbReference type="Gene3D" id="3.10.620.30">
    <property type="match status" value="1"/>
</dbReference>
<dbReference type="EMBL" id="NIBQ01000001">
    <property type="protein sequence ID" value="OUZ35760.1"/>
    <property type="molecule type" value="Genomic_DNA"/>
</dbReference>